<protein>
    <recommendedName>
        <fullName evidence="11">Structural maintenance of chromosomes protein</fullName>
    </recommendedName>
</protein>
<keyword evidence="4" id="KW-0547">Nucleotide-binding</keyword>
<evidence type="ECO:0000313" key="14">
    <source>
        <dbReference type="EMBL" id="KAK6589618.1"/>
    </source>
</evidence>
<keyword evidence="8" id="KW-0226">DNA condensation</keyword>
<evidence type="ECO:0000256" key="8">
    <source>
        <dbReference type="ARBA" id="ARBA00023067"/>
    </source>
</evidence>
<keyword evidence="6" id="KW-0067">ATP-binding</keyword>
<feature type="coiled-coil region" evidence="12">
    <location>
        <begin position="451"/>
        <end position="478"/>
    </location>
</feature>
<evidence type="ECO:0000256" key="10">
    <source>
        <dbReference type="ARBA" id="ARBA00023306"/>
    </source>
</evidence>
<dbReference type="Gene3D" id="3.40.50.300">
    <property type="entry name" value="P-loop containing nucleotide triphosphate hydrolases"/>
    <property type="match status" value="2"/>
</dbReference>
<organism evidence="14 15">
    <name type="scientific">Cryptosporidium xiaoi</name>
    <dbReference type="NCBI Taxonomy" id="659607"/>
    <lineage>
        <taxon>Eukaryota</taxon>
        <taxon>Sar</taxon>
        <taxon>Alveolata</taxon>
        <taxon>Apicomplexa</taxon>
        <taxon>Conoidasida</taxon>
        <taxon>Coccidia</taxon>
        <taxon>Eucoccidiorida</taxon>
        <taxon>Eimeriorina</taxon>
        <taxon>Cryptosporidiidae</taxon>
        <taxon>Cryptosporidium</taxon>
    </lineage>
</organism>
<dbReference type="CDD" id="cd03273">
    <property type="entry name" value="ABC_SMC2_euk"/>
    <property type="match status" value="1"/>
</dbReference>
<keyword evidence="9 11" id="KW-0539">Nucleus</keyword>
<dbReference type="Gene3D" id="1.20.1060.20">
    <property type="match status" value="1"/>
</dbReference>
<dbReference type="AlphaFoldDB" id="A0AAV9XYQ4"/>
<evidence type="ECO:0000256" key="3">
    <source>
        <dbReference type="ARBA" id="ARBA00022618"/>
    </source>
</evidence>
<dbReference type="GO" id="GO:0030261">
    <property type="term" value="P:chromosome condensation"/>
    <property type="evidence" value="ECO:0007669"/>
    <property type="project" value="UniProtKB-KW"/>
</dbReference>
<comment type="similarity">
    <text evidence="2">Belongs to the SMC family. SMC2 subfamily.</text>
</comment>
<dbReference type="GO" id="GO:0016887">
    <property type="term" value="F:ATP hydrolysis activity"/>
    <property type="evidence" value="ECO:0007669"/>
    <property type="project" value="InterPro"/>
</dbReference>
<keyword evidence="3" id="KW-0132">Cell division</keyword>
<evidence type="ECO:0000256" key="6">
    <source>
        <dbReference type="ARBA" id="ARBA00022840"/>
    </source>
</evidence>
<sequence length="1238" mass="142624">MYIEEIILDGFKSYQKRTIIGKFNPKFNAITGLNGSGKSNILDSICFVLGITNLSQIRINKLEELIYKSGQAGISKASVSIIFNNEDKSNSSPLYRDLDKITVTRQIATGGRNRYLINGAVVKPMDVTNFFHSVQLNVSSSHFLIMQGRITKVINMKPKELLSMIEEAAGTRMYETKKQQSLKLIEKKNSKLNEINRMLEEDIIPKFERIKKEKTDYLKWASINEEVELYERLCTLHQFKQIIDETNSIELNLKNMKLEFNNFENEVDSLNNKVSCIQKIIDEEEDKMSSKWSIPLRDCKDKISLIESNVNMTQVQLNELNTDLKDEENTLVDMVKQQGEIQEKLSFGRSKKNEPNQSDEFAKVDTRLKDLKKFLENSKKALQGIRTGCDSVSKDSEQKSLRQSLFDTQKELSSIAVQEKKIKLKIEDMERSLKPLKNKISKNNSNGGQQNSSIRDEYDKLKAHVEKLQTDVDSMKEDAELFEKYSFEKKRLKIDSDSLEIQLQPIEMFIRNIQCIYDSGNNKELAVQAHINSVDLLFSQNLNKTKVKGCVFELFGYNDPKYSTALEMVAGGRLYNMIVENSEIGKQLLNSGLIKKRVTLIPLDKIVDSSISEKTIQHAKKLTNCAGNDDLRVVSPMNLINFNKELLPAMKYCFGHTIICEDENFAKAITFHPDIAVRTVTLKGDIYDPTGTLSGGSSTGNNRSIIETYRQYNDIRLKLLNNNRRIEEIDRNLLPNLSKASEVYRHSLRQLEINNHQLKLIEERLEKMNEYSTEAMMDGIKMEIETLNIELTNCKRKSEELTQNKLRLETEIEGFEVNKASREKEIEESIEDYKKEIKKLTVIHQDLEKATFSSRIEKEVLNKELEQLNENINKKRTIIDEIKKNLCVQNLKLSELQSELKDANGSLLKLQKEIESSNDIIRDNRTEIKKIGKIISKKQIEITKISHEISTLSQNLTKKNKNKDSMLRQFEWLHDDNITEKFDLETHKYKDCIKKLEELQSEKDSLSKNMNRRALNIYEKVNAECNELINKRDIVTKDKDKIEDAINDLDQKKKQALENTWKAVNASFGSIFSTLLPNANAELVQFIDPEEESDNLYGLEFKVELGGVWKKSLTELSGGQRSLLALSLVLAMLRFKPAPVYILDEIDSALDLGHTQNIGKMIKNHFPNSQFIIVSLKEGMFNNANVLFRTELMHGVSTVNRYENNKLEDYEDENQEINATIKDKCYKENANLKLRRRS</sequence>
<feature type="domain" description="SMC hinge" evidence="13">
    <location>
        <begin position="545"/>
        <end position="670"/>
    </location>
</feature>
<dbReference type="InterPro" id="IPR010935">
    <property type="entry name" value="SMC_hinge"/>
</dbReference>
<comment type="caution">
    <text evidence="14">The sequence shown here is derived from an EMBL/GenBank/DDBJ whole genome shotgun (WGS) entry which is preliminary data.</text>
</comment>
<dbReference type="Pfam" id="PF06470">
    <property type="entry name" value="SMC_hinge"/>
    <property type="match status" value="1"/>
</dbReference>
<evidence type="ECO:0000256" key="1">
    <source>
        <dbReference type="ARBA" id="ARBA00004123"/>
    </source>
</evidence>
<feature type="coiled-coil region" evidence="12">
    <location>
        <begin position="246"/>
        <end position="337"/>
    </location>
</feature>
<dbReference type="InterPro" id="IPR027417">
    <property type="entry name" value="P-loop_NTPase"/>
</dbReference>
<feature type="coiled-coil region" evidence="12">
    <location>
        <begin position="989"/>
        <end position="1059"/>
    </location>
</feature>
<keyword evidence="10" id="KW-0131">Cell cycle</keyword>
<dbReference type="GO" id="GO:0005524">
    <property type="term" value="F:ATP binding"/>
    <property type="evidence" value="ECO:0007669"/>
    <property type="project" value="UniProtKB-KW"/>
</dbReference>
<evidence type="ECO:0000313" key="15">
    <source>
        <dbReference type="Proteomes" id="UP001311799"/>
    </source>
</evidence>
<dbReference type="GO" id="GO:0051301">
    <property type="term" value="P:cell division"/>
    <property type="evidence" value="ECO:0007669"/>
    <property type="project" value="UniProtKB-KW"/>
</dbReference>
<evidence type="ECO:0000256" key="7">
    <source>
        <dbReference type="ARBA" id="ARBA00023054"/>
    </source>
</evidence>
<evidence type="ECO:0000256" key="2">
    <source>
        <dbReference type="ARBA" id="ARBA00005231"/>
    </source>
</evidence>
<evidence type="ECO:0000256" key="4">
    <source>
        <dbReference type="ARBA" id="ARBA00022741"/>
    </source>
</evidence>
<dbReference type="PIRSF" id="PIRSF005719">
    <property type="entry name" value="SMC"/>
    <property type="match status" value="1"/>
</dbReference>
<dbReference type="PANTHER" id="PTHR43977">
    <property type="entry name" value="STRUCTURAL MAINTENANCE OF CHROMOSOMES PROTEIN 3"/>
    <property type="match status" value="1"/>
</dbReference>
<evidence type="ECO:0000259" key="13">
    <source>
        <dbReference type="SMART" id="SM00968"/>
    </source>
</evidence>
<evidence type="ECO:0000256" key="5">
    <source>
        <dbReference type="ARBA" id="ARBA00022776"/>
    </source>
</evidence>
<dbReference type="InterPro" id="IPR027120">
    <property type="entry name" value="Smc2_ABC"/>
</dbReference>
<dbReference type="Gene3D" id="3.30.70.1620">
    <property type="match status" value="1"/>
</dbReference>
<dbReference type="InterPro" id="IPR036277">
    <property type="entry name" value="SMC_hinge_sf"/>
</dbReference>
<evidence type="ECO:0000256" key="11">
    <source>
        <dbReference type="PIRNR" id="PIRNR005719"/>
    </source>
</evidence>
<dbReference type="GO" id="GO:0005694">
    <property type="term" value="C:chromosome"/>
    <property type="evidence" value="ECO:0007669"/>
    <property type="project" value="InterPro"/>
</dbReference>
<dbReference type="Proteomes" id="UP001311799">
    <property type="component" value="Unassembled WGS sequence"/>
</dbReference>
<keyword evidence="15" id="KW-1185">Reference proteome</keyword>
<dbReference type="SMART" id="SM00968">
    <property type="entry name" value="SMC_hinge"/>
    <property type="match status" value="1"/>
</dbReference>
<comment type="subcellular location">
    <subcellularLocation>
        <location evidence="1 11">Nucleus</location>
    </subcellularLocation>
</comment>
<evidence type="ECO:0000256" key="12">
    <source>
        <dbReference type="SAM" id="Coils"/>
    </source>
</evidence>
<gene>
    <name evidence="14" type="ORF">RS030_1180</name>
</gene>
<dbReference type="Pfam" id="PF02463">
    <property type="entry name" value="SMC_N"/>
    <property type="match status" value="1"/>
</dbReference>
<keyword evidence="7 12" id="KW-0175">Coiled coil</keyword>
<keyword evidence="5" id="KW-0498">Mitosis</keyword>
<dbReference type="Gene3D" id="1.10.287.1490">
    <property type="match status" value="1"/>
</dbReference>
<reference evidence="14 15" key="1">
    <citation type="submission" date="2023-10" db="EMBL/GenBank/DDBJ databases">
        <title>Comparative genomics analysis reveals potential genetic determinants of host preference in Cryptosporidium xiaoi.</title>
        <authorList>
            <person name="Xiao L."/>
            <person name="Li J."/>
        </authorList>
    </citation>
    <scope>NUCLEOTIDE SEQUENCE [LARGE SCALE GENOMIC DNA]</scope>
    <source>
        <strain evidence="14 15">52996</strain>
    </source>
</reference>
<dbReference type="InterPro" id="IPR024704">
    <property type="entry name" value="SMC"/>
</dbReference>
<dbReference type="InterPro" id="IPR003395">
    <property type="entry name" value="RecF/RecN/SMC_N"/>
</dbReference>
<name>A0AAV9XYQ4_9CRYT</name>
<dbReference type="SUPFAM" id="SSF52540">
    <property type="entry name" value="P-loop containing nucleoside triphosphate hydrolases"/>
    <property type="match status" value="1"/>
</dbReference>
<evidence type="ECO:0000256" key="9">
    <source>
        <dbReference type="ARBA" id="ARBA00023242"/>
    </source>
</evidence>
<feature type="coiled-coil region" evidence="12">
    <location>
        <begin position="748"/>
        <end position="913"/>
    </location>
</feature>
<proteinExistence type="inferred from homology"/>
<dbReference type="GO" id="GO:0005634">
    <property type="term" value="C:nucleus"/>
    <property type="evidence" value="ECO:0007669"/>
    <property type="project" value="UniProtKB-SubCell"/>
</dbReference>
<dbReference type="EMBL" id="JAWDEY010000011">
    <property type="protein sequence ID" value="KAK6589618.1"/>
    <property type="molecule type" value="Genomic_DNA"/>
</dbReference>
<accession>A0AAV9XYQ4</accession>
<dbReference type="SUPFAM" id="SSF75553">
    <property type="entry name" value="Smc hinge domain"/>
    <property type="match status" value="1"/>
</dbReference>